<keyword evidence="1 5" id="KW-0963">Cytoplasm</keyword>
<dbReference type="InterPro" id="IPR037187">
    <property type="entry name" value="DnaK_N"/>
</dbReference>
<keyword evidence="10" id="KW-1185">Reference proteome</keyword>
<dbReference type="PROSITE" id="PS51128">
    <property type="entry name" value="ZF_DKSA_2"/>
    <property type="match status" value="1"/>
</dbReference>
<accession>A0A4P8L4A8</accession>
<gene>
    <name evidence="5 9" type="primary">dksA</name>
    <name evidence="9" type="ORF">FDQ92_06430</name>
</gene>
<feature type="binding site" evidence="5">
    <location>
        <position position="86"/>
    </location>
    <ligand>
        <name>Zn(2+)</name>
        <dbReference type="ChEBI" id="CHEBI:29105"/>
    </ligand>
</feature>
<keyword evidence="4 5" id="KW-0862">Zinc</keyword>
<feature type="domain" description="DnaK suppressor protein DksA N-terminal" evidence="8">
    <location>
        <begin position="6"/>
        <end position="75"/>
    </location>
</feature>
<reference evidence="9 10" key="1">
    <citation type="submission" date="2019-05" db="EMBL/GenBank/DDBJ databases">
        <title>The Complete Genome Sequence of the n-alkane-degrading Desulfoglaeba alkanexedens ALDC reveals multiple alkylsuccinate synthase gene clusters.</title>
        <authorList>
            <person name="Callaghan A.V."/>
            <person name="Davidova I.A."/>
            <person name="Duncan K.E."/>
            <person name="Morris B."/>
            <person name="McInerney M.J."/>
        </authorList>
    </citation>
    <scope>NUCLEOTIDE SEQUENCE [LARGE SCALE GENOMIC DNA]</scope>
    <source>
        <strain evidence="9 10">ALDC</strain>
    </source>
</reference>
<evidence type="ECO:0000256" key="2">
    <source>
        <dbReference type="ARBA" id="ARBA00022723"/>
    </source>
</evidence>
<feature type="binding site" evidence="5">
    <location>
        <position position="107"/>
    </location>
    <ligand>
        <name>Zn(2+)</name>
        <dbReference type="ChEBI" id="CHEBI:29105"/>
    </ligand>
</feature>
<dbReference type="OrthoDB" id="9803742at2"/>
<comment type="similarity">
    <text evidence="5">Belongs to the DksA family.</text>
</comment>
<protein>
    <recommendedName>
        <fullName evidence="5">RNA polymerase-binding transcription factor DksA</fullName>
    </recommendedName>
</protein>
<keyword evidence="2 5" id="KW-0479">Metal-binding</keyword>
<dbReference type="EMBL" id="CP040098">
    <property type="protein sequence ID" value="QCQ21845.1"/>
    <property type="molecule type" value="Genomic_DNA"/>
</dbReference>
<evidence type="ECO:0000256" key="3">
    <source>
        <dbReference type="ARBA" id="ARBA00022771"/>
    </source>
</evidence>
<evidence type="ECO:0000256" key="6">
    <source>
        <dbReference type="PROSITE-ProRule" id="PRU00510"/>
    </source>
</evidence>
<feature type="domain" description="Zinc finger DksA/TraR C4-type" evidence="7">
    <location>
        <begin position="78"/>
        <end position="112"/>
    </location>
</feature>
<dbReference type="GO" id="GO:0010468">
    <property type="term" value="P:regulation of gene expression"/>
    <property type="evidence" value="ECO:0007669"/>
    <property type="project" value="UniProtKB-UniRule"/>
</dbReference>
<dbReference type="GO" id="GO:0005737">
    <property type="term" value="C:cytoplasm"/>
    <property type="evidence" value="ECO:0007669"/>
    <property type="project" value="UniProtKB-SubCell"/>
</dbReference>
<evidence type="ECO:0000313" key="10">
    <source>
        <dbReference type="Proteomes" id="UP000298602"/>
    </source>
</evidence>
<dbReference type="NCBIfam" id="TIGR02420">
    <property type="entry name" value="dksA"/>
    <property type="match status" value="1"/>
</dbReference>
<dbReference type="PANTHER" id="PTHR33823">
    <property type="entry name" value="RNA POLYMERASE-BINDING TRANSCRIPTION FACTOR DKSA-RELATED"/>
    <property type="match status" value="1"/>
</dbReference>
<dbReference type="InterPro" id="IPR000962">
    <property type="entry name" value="Znf_DskA_TraR"/>
</dbReference>
<dbReference type="InterPro" id="IPR048489">
    <property type="entry name" value="DksA_N"/>
</dbReference>
<dbReference type="GO" id="GO:0008270">
    <property type="term" value="F:zinc ion binding"/>
    <property type="evidence" value="ECO:0007669"/>
    <property type="project" value="UniProtKB-UniRule"/>
</dbReference>
<evidence type="ECO:0000256" key="5">
    <source>
        <dbReference type="HAMAP-Rule" id="MF_00926"/>
    </source>
</evidence>
<comment type="subunit">
    <text evidence="5">Interacts directly with the RNA polymerase.</text>
</comment>
<proteinExistence type="inferred from homology"/>
<dbReference type="SUPFAM" id="SSF109635">
    <property type="entry name" value="DnaK suppressor protein DksA, alpha-hairpin domain"/>
    <property type="match status" value="1"/>
</dbReference>
<reference evidence="9 10" key="2">
    <citation type="submission" date="2019-05" db="EMBL/GenBank/DDBJ databases">
        <authorList>
            <person name="Suflita J.M."/>
            <person name="Marks C.R."/>
        </authorList>
    </citation>
    <scope>NUCLEOTIDE SEQUENCE [LARGE SCALE GENOMIC DNA]</scope>
    <source>
        <strain evidence="9 10">ALDC</strain>
    </source>
</reference>
<organism evidence="9 10">
    <name type="scientific">Desulfoglaeba alkanexedens ALDC</name>
    <dbReference type="NCBI Taxonomy" id="980445"/>
    <lineage>
        <taxon>Bacteria</taxon>
        <taxon>Pseudomonadati</taxon>
        <taxon>Thermodesulfobacteriota</taxon>
        <taxon>Syntrophobacteria</taxon>
        <taxon>Syntrophobacterales</taxon>
        <taxon>Syntrophobacteraceae</taxon>
        <taxon>Desulfoglaeba</taxon>
    </lineage>
</organism>
<evidence type="ECO:0000259" key="8">
    <source>
        <dbReference type="Pfam" id="PF21157"/>
    </source>
</evidence>
<comment type="subcellular location">
    <subcellularLocation>
        <location evidence="5">Cytoplasm</location>
    </subcellularLocation>
</comment>
<dbReference type="KEGG" id="dax:FDQ92_06430"/>
<dbReference type="InterPro" id="IPR012784">
    <property type="entry name" value="DksA_RNA_pol-bd"/>
</dbReference>
<dbReference type="SUPFAM" id="SSF57716">
    <property type="entry name" value="Glucocorticoid receptor-like (DNA-binding domain)"/>
    <property type="match status" value="1"/>
</dbReference>
<dbReference type="HAMAP" id="MF_00926">
    <property type="entry name" value="DksA"/>
    <property type="match status" value="1"/>
</dbReference>
<evidence type="ECO:0000256" key="4">
    <source>
        <dbReference type="ARBA" id="ARBA00022833"/>
    </source>
</evidence>
<keyword evidence="3 5" id="KW-0863">Zinc-finger</keyword>
<name>A0A4P8L4A8_9BACT</name>
<dbReference type="PROSITE" id="PS01102">
    <property type="entry name" value="ZF_DKSA_1"/>
    <property type="match status" value="1"/>
</dbReference>
<dbReference type="Gene3D" id="1.20.120.910">
    <property type="entry name" value="DksA, coiled-coil domain"/>
    <property type="match status" value="1"/>
</dbReference>
<feature type="binding site" evidence="5">
    <location>
        <position position="83"/>
    </location>
    <ligand>
        <name>Zn(2+)</name>
        <dbReference type="ChEBI" id="CHEBI:29105"/>
    </ligand>
</feature>
<dbReference type="Proteomes" id="UP000298602">
    <property type="component" value="Chromosome"/>
</dbReference>
<dbReference type="InterPro" id="IPR020458">
    <property type="entry name" value="Znf_DskA_TraR_CS"/>
</dbReference>
<evidence type="ECO:0000313" key="9">
    <source>
        <dbReference type="EMBL" id="QCQ21845.1"/>
    </source>
</evidence>
<dbReference type="Pfam" id="PF01258">
    <property type="entry name" value="zf-dskA_traR"/>
    <property type="match status" value="1"/>
</dbReference>
<evidence type="ECO:0000259" key="7">
    <source>
        <dbReference type="Pfam" id="PF01258"/>
    </source>
</evidence>
<evidence type="ECO:0000256" key="1">
    <source>
        <dbReference type="ARBA" id="ARBA00022490"/>
    </source>
</evidence>
<dbReference type="Pfam" id="PF21157">
    <property type="entry name" value="DksA_N"/>
    <property type="match status" value="1"/>
</dbReference>
<dbReference type="AlphaFoldDB" id="A0A4P8L4A8"/>
<comment type="function">
    <text evidence="5">Transcription factor that acts by binding directly to the RNA polymerase (RNAP). Required for negative regulation of rRNA expression and positive regulation of several amino acid biosynthesis promoters.</text>
</comment>
<dbReference type="PANTHER" id="PTHR33823:SF2">
    <property type="entry name" value="RNA POLYMERASE-BINDING TRANSCRIPTION FACTOR DKSA"/>
    <property type="match status" value="1"/>
</dbReference>
<sequence>MDQETLAYFKEVLEGRLAELLSEAEKTVTGMTDMEDNFPDPTDRASLESDRNFMLRIRDRERKLIIKIREALQRIEDGTFGICEACGDDISIERLKARPVTTLCIDCKRRQEAVERVREA</sequence>
<feature type="zinc finger region" description="dksA C4-type" evidence="6">
    <location>
        <begin position="83"/>
        <end position="107"/>
    </location>
</feature>
<dbReference type="RefSeq" id="WP_137423814.1">
    <property type="nucleotide sequence ID" value="NZ_CP040098.1"/>
</dbReference>
<feature type="binding site" evidence="5">
    <location>
        <position position="104"/>
    </location>
    <ligand>
        <name>Zn(2+)</name>
        <dbReference type="ChEBI" id="CHEBI:29105"/>
    </ligand>
</feature>